<evidence type="ECO:0000256" key="5">
    <source>
        <dbReference type="ARBA" id="ARBA00022691"/>
    </source>
</evidence>
<evidence type="ECO:0000313" key="9">
    <source>
        <dbReference type="EMBL" id="GMI44175.1"/>
    </source>
</evidence>
<feature type="compositionally biased region" description="Gly residues" evidence="8">
    <location>
        <begin position="300"/>
        <end position="309"/>
    </location>
</feature>
<dbReference type="GO" id="GO:0009307">
    <property type="term" value="P:DNA restriction-modification system"/>
    <property type="evidence" value="ECO:0007669"/>
    <property type="project" value="UniProtKB-KW"/>
</dbReference>
<evidence type="ECO:0000256" key="7">
    <source>
        <dbReference type="ARBA" id="ARBA00049120"/>
    </source>
</evidence>
<evidence type="ECO:0000256" key="2">
    <source>
        <dbReference type="ARBA" id="ARBA00012185"/>
    </source>
</evidence>
<evidence type="ECO:0000313" key="10">
    <source>
        <dbReference type="Proteomes" id="UP001165065"/>
    </source>
</evidence>
<dbReference type="AlphaFoldDB" id="A0A9W7GHT6"/>
<evidence type="ECO:0000256" key="3">
    <source>
        <dbReference type="ARBA" id="ARBA00022603"/>
    </source>
</evidence>
<protein>
    <recommendedName>
        <fullName evidence="2">site-specific DNA-methyltransferase (cytosine-N(4)-specific)</fullName>
        <ecNumber evidence="2">2.1.1.113</ecNumber>
    </recommendedName>
</protein>
<comment type="caution">
    <text evidence="9">The sequence shown here is derived from an EMBL/GenBank/DDBJ whole genome shotgun (WGS) entry which is preliminary data.</text>
</comment>
<reference evidence="10" key="1">
    <citation type="journal article" date="2023" name="Commun. Biol.">
        <title>Genome analysis of Parmales, the sister group of diatoms, reveals the evolutionary specialization of diatoms from phago-mixotrophs to photoautotrophs.</title>
        <authorList>
            <person name="Ban H."/>
            <person name="Sato S."/>
            <person name="Yoshikawa S."/>
            <person name="Yamada K."/>
            <person name="Nakamura Y."/>
            <person name="Ichinomiya M."/>
            <person name="Sato N."/>
            <person name="Blanc-Mathieu R."/>
            <person name="Endo H."/>
            <person name="Kuwata A."/>
            <person name="Ogata H."/>
        </authorList>
    </citation>
    <scope>NUCLEOTIDE SEQUENCE [LARGE SCALE GENOMIC DNA]</scope>
</reference>
<dbReference type="Gene3D" id="3.40.50.150">
    <property type="entry name" value="Vaccinia Virus protein VP39"/>
    <property type="match status" value="1"/>
</dbReference>
<dbReference type="GO" id="GO:0032259">
    <property type="term" value="P:methylation"/>
    <property type="evidence" value="ECO:0007669"/>
    <property type="project" value="UniProtKB-KW"/>
</dbReference>
<evidence type="ECO:0000256" key="4">
    <source>
        <dbReference type="ARBA" id="ARBA00022679"/>
    </source>
</evidence>
<feature type="region of interest" description="Disordered" evidence="8">
    <location>
        <begin position="276"/>
        <end position="310"/>
    </location>
</feature>
<dbReference type="SUPFAM" id="SSF53335">
    <property type="entry name" value="S-adenosyl-L-methionine-dependent methyltransferases"/>
    <property type="match status" value="1"/>
</dbReference>
<keyword evidence="6" id="KW-0680">Restriction system</keyword>
<comment type="similarity">
    <text evidence="1">Belongs to the N(4)/N(6)-methyltransferase family. N(4) subfamily.</text>
</comment>
<name>A0A9W7GHT6_9STRA</name>
<dbReference type="OrthoDB" id="418661at2759"/>
<accession>A0A9W7GHT6</accession>
<gene>
    <name evidence="9" type="ORF">TrCOL_g5498</name>
</gene>
<dbReference type="InterPro" id="IPR029063">
    <property type="entry name" value="SAM-dependent_MTases_sf"/>
</dbReference>
<evidence type="ECO:0000256" key="8">
    <source>
        <dbReference type="SAM" id="MobiDB-lite"/>
    </source>
</evidence>
<dbReference type="EMBL" id="BRYA01000208">
    <property type="protein sequence ID" value="GMI44175.1"/>
    <property type="molecule type" value="Genomic_DNA"/>
</dbReference>
<dbReference type="Proteomes" id="UP001165065">
    <property type="component" value="Unassembled WGS sequence"/>
</dbReference>
<dbReference type="PROSITE" id="PS00093">
    <property type="entry name" value="N4_MTASE"/>
    <property type="match status" value="1"/>
</dbReference>
<evidence type="ECO:0000256" key="6">
    <source>
        <dbReference type="ARBA" id="ARBA00022747"/>
    </source>
</evidence>
<sequence>MKKAVLEQWWSPLSRPIYTYNFHPRPALMNPSCISTLISSVLPPPSTSPKTPPPQTRSKILDPFCGTGTTLLTSILKGHDAYGVDCSPHAVGISMVQTMVTTERERQEIEVYISGHCDDHISSDDVGPDSKTYPTPTFPSKSPHPPHPHDSKLELVFRYVLDYECRVPFETWRRPLSFPSRLRKTGVRLVNRLNELAEKCGRDEETEKKTEPNVEVHLGDARYLDCVFLNGGEEVFFDGLVTSPPYPGVYDYRVDDDEGGGGKSVLGEYVEVIMGRGGGEEGGKDSCHEGEGDGREEMGGEIGSKGGEIGSKKASLEASLEDFTEQWIRDTSMWLEAAFRRLRLGGRAALLVGDNMGIDSFDVIVRAAEIVNGREEAKKGGWRIAVMANAKVVEGDGRRPWGKHKRNFRTEHCTLLEKRVLGGGEG</sequence>
<evidence type="ECO:0000256" key="1">
    <source>
        <dbReference type="ARBA" id="ARBA00010203"/>
    </source>
</evidence>
<keyword evidence="3" id="KW-0489">Methyltransferase</keyword>
<feature type="region of interest" description="Disordered" evidence="8">
    <location>
        <begin position="119"/>
        <end position="149"/>
    </location>
</feature>
<proteinExistence type="inferred from homology"/>
<dbReference type="EC" id="2.1.1.113" evidence="2"/>
<keyword evidence="5" id="KW-0949">S-adenosyl-L-methionine</keyword>
<organism evidence="9 10">
    <name type="scientific">Triparma columacea</name>
    <dbReference type="NCBI Taxonomy" id="722753"/>
    <lineage>
        <taxon>Eukaryota</taxon>
        <taxon>Sar</taxon>
        <taxon>Stramenopiles</taxon>
        <taxon>Ochrophyta</taxon>
        <taxon>Bolidophyceae</taxon>
        <taxon>Parmales</taxon>
        <taxon>Triparmaceae</taxon>
        <taxon>Triparma</taxon>
    </lineage>
</organism>
<dbReference type="GO" id="GO:0003677">
    <property type="term" value="F:DNA binding"/>
    <property type="evidence" value="ECO:0007669"/>
    <property type="project" value="InterPro"/>
</dbReference>
<comment type="catalytic activity">
    <reaction evidence="7">
        <text>a 2'-deoxycytidine in DNA + S-adenosyl-L-methionine = an N(4)-methyl-2'-deoxycytidine in DNA + S-adenosyl-L-homocysteine + H(+)</text>
        <dbReference type="Rhea" id="RHEA:16857"/>
        <dbReference type="Rhea" id="RHEA-COMP:11369"/>
        <dbReference type="Rhea" id="RHEA-COMP:13674"/>
        <dbReference type="ChEBI" id="CHEBI:15378"/>
        <dbReference type="ChEBI" id="CHEBI:57856"/>
        <dbReference type="ChEBI" id="CHEBI:59789"/>
        <dbReference type="ChEBI" id="CHEBI:85452"/>
        <dbReference type="ChEBI" id="CHEBI:137933"/>
        <dbReference type="EC" id="2.1.1.113"/>
    </reaction>
</comment>
<keyword evidence="4" id="KW-0808">Transferase</keyword>
<feature type="compositionally biased region" description="Basic and acidic residues" evidence="8">
    <location>
        <begin position="278"/>
        <end position="298"/>
    </location>
</feature>
<keyword evidence="10" id="KW-1185">Reference proteome</keyword>
<dbReference type="InterPro" id="IPR017985">
    <property type="entry name" value="MeTrfase_CN4_CS"/>
</dbReference>
<dbReference type="GO" id="GO:0015667">
    <property type="term" value="F:site-specific DNA-methyltransferase (cytosine-N4-specific) activity"/>
    <property type="evidence" value="ECO:0007669"/>
    <property type="project" value="UniProtKB-EC"/>
</dbReference>